<feature type="transmembrane region" description="Helical" evidence="3">
    <location>
        <begin position="7"/>
        <end position="33"/>
    </location>
</feature>
<keyword evidence="5" id="KW-1185">Reference proteome</keyword>
<dbReference type="RefSeq" id="WP_154425848.1">
    <property type="nucleotide sequence ID" value="NZ_VUNN01000016.1"/>
</dbReference>
<comment type="caution">
    <text evidence="4">The sequence shown here is derived from an EMBL/GenBank/DDBJ whole genome shotgun (WGS) entry which is preliminary data.</text>
</comment>
<name>A0A7X2PD49_9SPIO</name>
<feature type="transmembrane region" description="Helical" evidence="3">
    <location>
        <begin position="81"/>
        <end position="99"/>
    </location>
</feature>
<accession>A0A7X2PD49</accession>
<gene>
    <name evidence="4" type="ORF">FYJ80_08155</name>
</gene>
<dbReference type="Gene3D" id="1.20.120.1760">
    <property type="match status" value="1"/>
</dbReference>
<organism evidence="4 5">
    <name type="scientific">Bullifex porci</name>
    <dbReference type="NCBI Taxonomy" id="2606638"/>
    <lineage>
        <taxon>Bacteria</taxon>
        <taxon>Pseudomonadati</taxon>
        <taxon>Spirochaetota</taxon>
        <taxon>Spirochaetia</taxon>
        <taxon>Spirochaetales</taxon>
        <taxon>Spirochaetaceae</taxon>
        <taxon>Bullifex</taxon>
    </lineage>
</organism>
<protein>
    <submittedName>
        <fullName evidence="4">CDP-alcohol phosphatidyltransferase family protein</fullName>
    </submittedName>
</protein>
<evidence type="ECO:0000313" key="5">
    <source>
        <dbReference type="Proteomes" id="UP000460549"/>
    </source>
</evidence>
<feature type="transmembrane region" description="Helical" evidence="3">
    <location>
        <begin position="119"/>
        <end position="147"/>
    </location>
</feature>
<evidence type="ECO:0000256" key="2">
    <source>
        <dbReference type="RuleBase" id="RU003750"/>
    </source>
</evidence>
<dbReference type="GO" id="GO:0016780">
    <property type="term" value="F:phosphotransferase activity, for other substituted phosphate groups"/>
    <property type="evidence" value="ECO:0007669"/>
    <property type="project" value="InterPro"/>
</dbReference>
<sequence length="154" mass="17510">MANIITVFRIVFSILILFFPTFSKAFYFLYLIAGLSDMLDGYIARKTNSVTRIGSLLDTIADTIFFIVCFIKLIPFLEIPIWIIIWIFLIALIKLSTIIKNRGIVDHHSVLNKVTGFLLFLLPLTMEIINITYCSIVICIVATVAAIEERIKGF</sequence>
<evidence type="ECO:0000256" key="3">
    <source>
        <dbReference type="SAM" id="Phobius"/>
    </source>
</evidence>
<dbReference type="InterPro" id="IPR043130">
    <property type="entry name" value="CDP-OH_PTrfase_TM_dom"/>
</dbReference>
<keyword evidence="3" id="KW-1133">Transmembrane helix</keyword>
<feature type="transmembrane region" description="Helical" evidence="3">
    <location>
        <begin position="53"/>
        <end position="74"/>
    </location>
</feature>
<proteinExistence type="inferred from homology"/>
<dbReference type="EMBL" id="VUNN01000016">
    <property type="protein sequence ID" value="MSU06746.1"/>
    <property type="molecule type" value="Genomic_DNA"/>
</dbReference>
<evidence type="ECO:0000256" key="1">
    <source>
        <dbReference type="ARBA" id="ARBA00022679"/>
    </source>
</evidence>
<keyword evidence="1 2" id="KW-0808">Transferase</keyword>
<dbReference type="GO" id="GO:0008654">
    <property type="term" value="P:phospholipid biosynthetic process"/>
    <property type="evidence" value="ECO:0007669"/>
    <property type="project" value="InterPro"/>
</dbReference>
<reference evidence="4 5" key="1">
    <citation type="submission" date="2019-08" db="EMBL/GenBank/DDBJ databases">
        <title>In-depth cultivation of the pig gut microbiome towards novel bacterial diversity and tailored functional studies.</title>
        <authorList>
            <person name="Wylensek D."/>
            <person name="Hitch T.C.A."/>
            <person name="Clavel T."/>
        </authorList>
    </citation>
    <scope>NUCLEOTIDE SEQUENCE [LARGE SCALE GENOMIC DNA]</scope>
    <source>
        <strain evidence="4 5">NM-380-WT-3C1</strain>
    </source>
</reference>
<dbReference type="PROSITE" id="PS00379">
    <property type="entry name" value="CDP_ALCOHOL_P_TRANSF"/>
    <property type="match status" value="1"/>
</dbReference>
<comment type="similarity">
    <text evidence="2">Belongs to the CDP-alcohol phosphatidyltransferase class-I family.</text>
</comment>
<keyword evidence="3" id="KW-0472">Membrane</keyword>
<dbReference type="Pfam" id="PF01066">
    <property type="entry name" value="CDP-OH_P_transf"/>
    <property type="match status" value="1"/>
</dbReference>
<dbReference type="AlphaFoldDB" id="A0A7X2PD49"/>
<dbReference type="Proteomes" id="UP000460549">
    <property type="component" value="Unassembled WGS sequence"/>
</dbReference>
<dbReference type="InterPro" id="IPR000462">
    <property type="entry name" value="CDP-OH_P_trans"/>
</dbReference>
<evidence type="ECO:0000313" key="4">
    <source>
        <dbReference type="EMBL" id="MSU06746.1"/>
    </source>
</evidence>
<dbReference type="GO" id="GO:0016020">
    <property type="term" value="C:membrane"/>
    <property type="evidence" value="ECO:0007669"/>
    <property type="project" value="InterPro"/>
</dbReference>
<dbReference type="InterPro" id="IPR048254">
    <property type="entry name" value="CDP_ALCOHOL_P_TRANSF_CS"/>
</dbReference>
<keyword evidence="3" id="KW-0812">Transmembrane</keyword>